<reference evidence="2 3" key="1">
    <citation type="journal article" date="2016" name="Nat. Commun.">
        <title>Thousands of microbial genomes shed light on interconnected biogeochemical processes in an aquifer system.</title>
        <authorList>
            <person name="Anantharaman K."/>
            <person name="Brown C.T."/>
            <person name="Hug L.A."/>
            <person name="Sharon I."/>
            <person name="Castelle C.J."/>
            <person name="Probst A.J."/>
            <person name="Thomas B.C."/>
            <person name="Singh A."/>
            <person name="Wilkins M.J."/>
            <person name="Karaoz U."/>
            <person name="Brodie E.L."/>
            <person name="Williams K.H."/>
            <person name="Hubbard S.S."/>
            <person name="Banfield J.F."/>
        </authorList>
    </citation>
    <scope>NUCLEOTIDE SEQUENCE [LARGE SCALE GENOMIC DNA]</scope>
</reference>
<gene>
    <name evidence="2" type="ORF">A2174_02360</name>
</gene>
<feature type="domain" description="Glycosyl transferase family 1" evidence="1">
    <location>
        <begin position="195"/>
        <end position="349"/>
    </location>
</feature>
<dbReference type="PANTHER" id="PTHR12526">
    <property type="entry name" value="GLYCOSYLTRANSFERASE"/>
    <property type="match status" value="1"/>
</dbReference>
<evidence type="ECO:0000313" key="3">
    <source>
        <dbReference type="Proteomes" id="UP000177725"/>
    </source>
</evidence>
<dbReference type="InterPro" id="IPR001296">
    <property type="entry name" value="Glyco_trans_1"/>
</dbReference>
<name>A0A1G2F9L2_9BACT</name>
<organism evidence="2 3">
    <name type="scientific">Candidatus Portnoybacteria bacterium RBG_13_41_18</name>
    <dbReference type="NCBI Taxonomy" id="1801991"/>
    <lineage>
        <taxon>Bacteria</taxon>
        <taxon>Candidatus Portnoyibacteriota</taxon>
    </lineage>
</organism>
<evidence type="ECO:0000313" key="2">
    <source>
        <dbReference type="EMBL" id="OGZ34764.1"/>
    </source>
</evidence>
<protein>
    <recommendedName>
        <fullName evidence="1">Glycosyl transferase family 1 domain-containing protein</fullName>
    </recommendedName>
</protein>
<sequence>MTICYFGDYDSNYARNRVLLKGLKMNGVEILECVSAGSGLKKYWELFKKHHAIKNQYDILIVGQSMKSRLVWLAKLLSRKKIVWDAFYSFYDKYVYDSKLIAANSIKGRYYWIQEYLACKMADVILLDTNEHIKYFITEFNAPESKFIRVLVGTDIEPDIQKNIAPQHTNKLEYVGMSRISEVPLTEEDGAIFLVHFHGKYIPLQGVHYIIKAAKLLEAHSDIKFNLIGSGQTYKSDMALAEELDIQNINFIGRVTFEKLTELMRQADLCLGIFGNTPKSYRVIPNKVYEAVALKKPIITAKTPAIQELFIDHQDMLLCQSASARDLADKILELKNNPALAESLAKSAYFKFKKYATPQIIAKDLIDKLS</sequence>
<dbReference type="Pfam" id="PF00534">
    <property type="entry name" value="Glycos_transf_1"/>
    <property type="match status" value="1"/>
</dbReference>
<dbReference type="GO" id="GO:0016757">
    <property type="term" value="F:glycosyltransferase activity"/>
    <property type="evidence" value="ECO:0007669"/>
    <property type="project" value="InterPro"/>
</dbReference>
<dbReference type="EMBL" id="MHMV01000011">
    <property type="protein sequence ID" value="OGZ34764.1"/>
    <property type="molecule type" value="Genomic_DNA"/>
</dbReference>
<dbReference type="Gene3D" id="3.40.50.2000">
    <property type="entry name" value="Glycogen Phosphorylase B"/>
    <property type="match status" value="2"/>
</dbReference>
<dbReference type="Proteomes" id="UP000177725">
    <property type="component" value="Unassembled WGS sequence"/>
</dbReference>
<proteinExistence type="predicted"/>
<dbReference type="AlphaFoldDB" id="A0A1G2F9L2"/>
<dbReference type="SUPFAM" id="SSF53756">
    <property type="entry name" value="UDP-Glycosyltransferase/glycogen phosphorylase"/>
    <property type="match status" value="1"/>
</dbReference>
<evidence type="ECO:0000259" key="1">
    <source>
        <dbReference type="Pfam" id="PF00534"/>
    </source>
</evidence>
<accession>A0A1G2F9L2</accession>
<comment type="caution">
    <text evidence="2">The sequence shown here is derived from an EMBL/GenBank/DDBJ whole genome shotgun (WGS) entry which is preliminary data.</text>
</comment>